<dbReference type="PROSITE" id="PS50054">
    <property type="entry name" value="TYR_PHOSPHATASE_DUAL"/>
    <property type="match status" value="1"/>
</dbReference>
<dbReference type="SUPFAM" id="SSF49879">
    <property type="entry name" value="SMAD/FHA domain"/>
    <property type="match status" value="1"/>
</dbReference>
<dbReference type="GO" id="GO:0005737">
    <property type="term" value="C:cytoplasm"/>
    <property type="evidence" value="ECO:0007669"/>
    <property type="project" value="TreeGrafter"/>
</dbReference>
<dbReference type="PANTHER" id="PTHR10159">
    <property type="entry name" value="DUAL SPECIFICITY PROTEIN PHOSPHATASE"/>
    <property type="match status" value="1"/>
</dbReference>
<proteinExistence type="inferred from homology"/>
<dbReference type="InterPro" id="IPR020422">
    <property type="entry name" value="TYR_PHOSPHATASE_DUAL_dom"/>
</dbReference>
<evidence type="ECO:0000259" key="6">
    <source>
        <dbReference type="PROSITE" id="PS50006"/>
    </source>
</evidence>
<dbReference type="CDD" id="cd14498">
    <property type="entry name" value="DSP"/>
    <property type="match status" value="1"/>
</dbReference>
<keyword evidence="4" id="KW-0904">Protein phosphatase</keyword>
<organism evidence="9">
    <name type="scientific">Calcidiscus leptoporus</name>
    <dbReference type="NCBI Taxonomy" id="127549"/>
    <lineage>
        <taxon>Eukaryota</taxon>
        <taxon>Haptista</taxon>
        <taxon>Haptophyta</taxon>
        <taxon>Prymnesiophyceae</taxon>
        <taxon>Coccolithales</taxon>
        <taxon>Calcidiscaceae</taxon>
        <taxon>Calcidiscus</taxon>
    </lineage>
</organism>
<dbReference type="InterPro" id="IPR000340">
    <property type="entry name" value="Dual-sp_phosphatase_cat-dom"/>
</dbReference>
<evidence type="ECO:0000256" key="5">
    <source>
        <dbReference type="SAM" id="MobiDB-lite"/>
    </source>
</evidence>
<dbReference type="SMART" id="SM00240">
    <property type="entry name" value="FHA"/>
    <property type="match status" value="1"/>
</dbReference>
<dbReference type="Pfam" id="PF00782">
    <property type="entry name" value="DSPc"/>
    <property type="match status" value="1"/>
</dbReference>
<reference evidence="9" key="1">
    <citation type="submission" date="2021-01" db="EMBL/GenBank/DDBJ databases">
        <authorList>
            <person name="Corre E."/>
            <person name="Pelletier E."/>
            <person name="Niang G."/>
            <person name="Scheremetjew M."/>
            <person name="Finn R."/>
            <person name="Kale V."/>
            <person name="Holt S."/>
            <person name="Cochrane G."/>
            <person name="Meng A."/>
            <person name="Brown T."/>
            <person name="Cohen L."/>
        </authorList>
    </citation>
    <scope>NUCLEOTIDE SEQUENCE</scope>
    <source>
        <strain evidence="9">RCC1130</strain>
    </source>
</reference>
<sequence>MVLTASFASFFAEFPFLCAKGDSRSAMKRLPAYPSCIVPGLLYLGDLEDAAALPRLREHLNIKHAVTALADPPESLKASVSEARVRHVWCNVRDVEGADIKEHFEKAHEAIERARAAGEAVFVHCSRGVSRSASLVIAYLMRRDGLSAEDARALVTSRRPVVLPNDGFWRCLEEYGKELVGSRSGVYVPAKTQRVEEMEMELPPEWAAEPTHSHAALHVERDGDALETLKVGEHEMYMFGRSLTCDFQLDHPSASRQHAVLVHHQNGGVYVIDLKSSHGTLINGKRLQPHEPCRLREGAAVSFGASARQYRLVGLRTAEPEPEEGPQLPFAVGIELAEREGGEGGAKKRKMHPKKWEKKTRRWLAGPKARSKQSENERVAMSAGAGSGIMGPGEY</sequence>
<dbReference type="InterPro" id="IPR016130">
    <property type="entry name" value="Tyr_Pase_AS"/>
</dbReference>
<dbReference type="EC" id="3.1.3.48" evidence="2"/>
<dbReference type="PROSITE" id="PS50006">
    <property type="entry name" value="FHA_DOMAIN"/>
    <property type="match status" value="1"/>
</dbReference>
<dbReference type="InterPro" id="IPR029021">
    <property type="entry name" value="Prot-tyrosine_phosphatase-like"/>
</dbReference>
<evidence type="ECO:0000256" key="3">
    <source>
        <dbReference type="ARBA" id="ARBA00022801"/>
    </source>
</evidence>
<name>A0A7S0NYT0_9EUKA</name>
<dbReference type="GO" id="GO:0033550">
    <property type="term" value="F:MAP kinase tyrosine phosphatase activity"/>
    <property type="evidence" value="ECO:0007669"/>
    <property type="project" value="TreeGrafter"/>
</dbReference>
<feature type="domain" description="FHA" evidence="6">
    <location>
        <begin position="237"/>
        <end position="287"/>
    </location>
</feature>
<evidence type="ECO:0000256" key="1">
    <source>
        <dbReference type="ARBA" id="ARBA00008601"/>
    </source>
</evidence>
<feature type="domain" description="Tyrosine specific protein phosphatases" evidence="8">
    <location>
        <begin position="102"/>
        <end position="170"/>
    </location>
</feature>
<accession>A0A7S0NYT0</accession>
<dbReference type="SUPFAM" id="SSF52799">
    <property type="entry name" value="(Phosphotyrosine protein) phosphatases II"/>
    <property type="match status" value="1"/>
</dbReference>
<dbReference type="Gene3D" id="2.60.200.20">
    <property type="match status" value="1"/>
</dbReference>
<keyword evidence="3" id="KW-0378">Hydrolase</keyword>
<evidence type="ECO:0000256" key="4">
    <source>
        <dbReference type="ARBA" id="ARBA00022912"/>
    </source>
</evidence>
<dbReference type="PROSITE" id="PS50056">
    <property type="entry name" value="TYR_PHOSPHATASE_2"/>
    <property type="match status" value="1"/>
</dbReference>
<dbReference type="GO" id="GO:0043409">
    <property type="term" value="P:negative regulation of MAPK cascade"/>
    <property type="evidence" value="ECO:0007669"/>
    <property type="project" value="TreeGrafter"/>
</dbReference>
<gene>
    <name evidence="9" type="ORF">CLEP1334_LOCUS18004</name>
</gene>
<dbReference type="AlphaFoldDB" id="A0A7S0NYT0"/>
<feature type="region of interest" description="Disordered" evidence="5">
    <location>
        <begin position="339"/>
        <end position="395"/>
    </location>
</feature>
<dbReference type="InterPro" id="IPR000387">
    <property type="entry name" value="Tyr_Pase_dom"/>
</dbReference>
<dbReference type="PROSITE" id="PS00383">
    <property type="entry name" value="TYR_PHOSPHATASE_1"/>
    <property type="match status" value="1"/>
</dbReference>
<evidence type="ECO:0000259" key="7">
    <source>
        <dbReference type="PROSITE" id="PS50054"/>
    </source>
</evidence>
<dbReference type="InterPro" id="IPR000253">
    <property type="entry name" value="FHA_dom"/>
</dbReference>
<evidence type="ECO:0000259" key="8">
    <source>
        <dbReference type="PROSITE" id="PS50056"/>
    </source>
</evidence>
<dbReference type="GO" id="GO:0008330">
    <property type="term" value="F:protein tyrosine/threonine phosphatase activity"/>
    <property type="evidence" value="ECO:0007669"/>
    <property type="project" value="TreeGrafter"/>
</dbReference>
<dbReference type="Pfam" id="PF00498">
    <property type="entry name" value="FHA"/>
    <property type="match status" value="1"/>
</dbReference>
<feature type="compositionally biased region" description="Basic residues" evidence="5">
    <location>
        <begin position="347"/>
        <end position="362"/>
    </location>
</feature>
<dbReference type="GO" id="GO:0017017">
    <property type="term" value="F:MAP kinase tyrosine/serine/threonine phosphatase activity"/>
    <property type="evidence" value="ECO:0007669"/>
    <property type="project" value="TreeGrafter"/>
</dbReference>
<protein>
    <recommendedName>
        <fullName evidence="2">protein-tyrosine-phosphatase</fullName>
        <ecNumber evidence="2">3.1.3.48</ecNumber>
    </recommendedName>
</protein>
<dbReference type="InterPro" id="IPR008984">
    <property type="entry name" value="SMAD_FHA_dom_sf"/>
</dbReference>
<dbReference type="PANTHER" id="PTHR10159:SF519">
    <property type="entry name" value="DUAL SPECIFICITY PROTEIN PHOSPHATASE MPK3"/>
    <property type="match status" value="1"/>
</dbReference>
<feature type="domain" description="Tyrosine-protein phosphatase" evidence="7">
    <location>
        <begin position="33"/>
        <end position="181"/>
    </location>
</feature>
<evidence type="ECO:0000313" key="9">
    <source>
        <dbReference type="EMBL" id="CAD8542717.1"/>
    </source>
</evidence>
<feature type="compositionally biased region" description="Gly residues" evidence="5">
    <location>
        <begin position="385"/>
        <end position="395"/>
    </location>
</feature>
<dbReference type="FunFam" id="2.60.200.20:FF:000019">
    <property type="entry name" value="Nuclear inhibitor of protein phosphatase"/>
    <property type="match status" value="1"/>
</dbReference>
<dbReference type="SMART" id="SM00195">
    <property type="entry name" value="DSPc"/>
    <property type="match status" value="1"/>
</dbReference>
<dbReference type="Gene3D" id="3.90.190.10">
    <property type="entry name" value="Protein tyrosine phosphatase superfamily"/>
    <property type="match status" value="1"/>
</dbReference>
<dbReference type="EMBL" id="HBER01035502">
    <property type="protein sequence ID" value="CAD8542717.1"/>
    <property type="molecule type" value="Transcribed_RNA"/>
</dbReference>
<evidence type="ECO:0000256" key="2">
    <source>
        <dbReference type="ARBA" id="ARBA00013064"/>
    </source>
</evidence>
<comment type="similarity">
    <text evidence="1">Belongs to the protein-tyrosine phosphatase family. Non-receptor class dual specificity subfamily.</text>
</comment>